<gene>
    <name evidence="1" type="ORF">ACOLOM_LOCUS6791</name>
</gene>
<name>A0ACA9MPS6_9GLOM</name>
<proteinExistence type="predicted"/>
<evidence type="ECO:0000313" key="2">
    <source>
        <dbReference type="Proteomes" id="UP000789525"/>
    </source>
</evidence>
<sequence>DKKSAGEWIMKVTKDLLSHDASLSSVPLLITFLKAYGRPFLGLHTNTGQDTGPEDESEELIDKEIRDRFKRMCEGYYENVAKILVKEHKASRASSIVRTDRNLIISVYKNKINATMKPISGERQRGDDLDNMGVGSGSQWEDEEERKFYEDIIDLKDWVPRSFLNIQDGETESVPQEQVDTETSDIDRLMEGTDEPEEGTEYGFSEPESRPVSPSTNGDPVVAPGPSQVLTGIMGKLPEATSRDAIDQVAVDFIYVNSKAARKRLVKFLVTSPKQRTDLIPYYGRLVATISKYAPDLAKETLVAEGRKGACKFKSEVFLDDLTGTNVDGLAALLEGCGRFLLRGADTGEKTASMASSSYTLQNVFQAVEIGMEQNLYKQNQKRIATVKYLGELYIYRLVNSRVIFDTLWSLVTFGHHEGRPLPGQISPIDAPDDFFRIRLVCTLLDACGMCFDRGSYKRKLDRFLTFFQNDLPMDVDFMLTDTMEQLRPKMSLFKTFEEAAAVVDEMFESIKVDADDSGDESGDDDERPEVEENEENNVDDEVSDRPNSPDHLDASRPSQGPTEEEAADFDKEFSKMLSDAAADSKKVDKRAVLSAWETGVAMSGGLARRKKERQDEPQAPSDMMRFTVLSKKANKNPTRELEIPTSSAIAAHTLSAQMESKQEQEQLKRLVLDYEHREELAEMRDVGWAARNLFQSLYLFIEKVTSTALTRYKSTSATIEGEIIEQEGDKHVNDPNATRIYKQVRHQHTVVNDDKLKVDLESALVQPVPFISASDANVKGGFLMGRGGR</sequence>
<dbReference type="EMBL" id="CAJVPT010014446">
    <property type="protein sequence ID" value="CAG8604300.1"/>
    <property type="molecule type" value="Genomic_DNA"/>
</dbReference>
<reference evidence="1" key="1">
    <citation type="submission" date="2021-06" db="EMBL/GenBank/DDBJ databases">
        <authorList>
            <person name="Kallberg Y."/>
            <person name="Tangrot J."/>
            <person name="Rosling A."/>
        </authorList>
    </citation>
    <scope>NUCLEOTIDE SEQUENCE</scope>
    <source>
        <strain evidence="1">CL356</strain>
    </source>
</reference>
<accession>A0ACA9MPS6</accession>
<keyword evidence="2" id="KW-1185">Reference proteome</keyword>
<protein>
    <submittedName>
        <fullName evidence="1">1921_t:CDS:1</fullName>
    </submittedName>
</protein>
<evidence type="ECO:0000313" key="1">
    <source>
        <dbReference type="EMBL" id="CAG8604300.1"/>
    </source>
</evidence>
<comment type="caution">
    <text evidence="1">The sequence shown here is derived from an EMBL/GenBank/DDBJ whole genome shotgun (WGS) entry which is preliminary data.</text>
</comment>
<feature type="non-terminal residue" evidence="1">
    <location>
        <position position="1"/>
    </location>
</feature>
<organism evidence="1 2">
    <name type="scientific">Acaulospora colombiana</name>
    <dbReference type="NCBI Taxonomy" id="27376"/>
    <lineage>
        <taxon>Eukaryota</taxon>
        <taxon>Fungi</taxon>
        <taxon>Fungi incertae sedis</taxon>
        <taxon>Mucoromycota</taxon>
        <taxon>Glomeromycotina</taxon>
        <taxon>Glomeromycetes</taxon>
        <taxon>Diversisporales</taxon>
        <taxon>Acaulosporaceae</taxon>
        <taxon>Acaulospora</taxon>
    </lineage>
</organism>
<dbReference type="Proteomes" id="UP000789525">
    <property type="component" value="Unassembled WGS sequence"/>
</dbReference>